<dbReference type="Proteomes" id="UP001526143">
    <property type="component" value="Unassembled WGS sequence"/>
</dbReference>
<protein>
    <submittedName>
        <fullName evidence="3">Transposase</fullName>
    </submittedName>
</protein>
<dbReference type="InterPro" id="IPR010095">
    <property type="entry name" value="Cas12f1-like_TNB"/>
</dbReference>
<evidence type="ECO:0000259" key="2">
    <source>
        <dbReference type="Pfam" id="PF07282"/>
    </source>
</evidence>
<name>A0ABT3B3V5_9CYAN</name>
<dbReference type="RefSeq" id="WP_263747204.1">
    <property type="nucleotide sequence ID" value="NZ_JAOWRF010000273.1"/>
</dbReference>
<evidence type="ECO:0000256" key="1">
    <source>
        <dbReference type="ARBA" id="ARBA00023125"/>
    </source>
</evidence>
<evidence type="ECO:0000313" key="4">
    <source>
        <dbReference type="Proteomes" id="UP001526143"/>
    </source>
</evidence>
<organism evidence="3 4">
    <name type="scientific">Plectonema radiosum NIES-515</name>
    <dbReference type="NCBI Taxonomy" id="2986073"/>
    <lineage>
        <taxon>Bacteria</taxon>
        <taxon>Bacillati</taxon>
        <taxon>Cyanobacteriota</taxon>
        <taxon>Cyanophyceae</taxon>
        <taxon>Oscillatoriophycideae</taxon>
        <taxon>Oscillatoriales</taxon>
        <taxon>Microcoleaceae</taxon>
        <taxon>Plectonema</taxon>
    </lineage>
</organism>
<proteinExistence type="predicted"/>
<dbReference type="InterPro" id="IPR051491">
    <property type="entry name" value="Recombinase/Transposase-rel"/>
</dbReference>
<gene>
    <name evidence="3" type="ORF">OGM63_18925</name>
</gene>
<keyword evidence="1" id="KW-0238">DNA-binding</keyword>
<comment type="caution">
    <text evidence="3">The sequence shown here is derived from an EMBL/GenBank/DDBJ whole genome shotgun (WGS) entry which is preliminary data.</text>
</comment>
<feature type="domain" description="Cas12f1-like TNB" evidence="2">
    <location>
        <begin position="281"/>
        <end position="346"/>
    </location>
</feature>
<reference evidence="3 4" key="1">
    <citation type="submission" date="2022-10" db="EMBL/GenBank/DDBJ databases">
        <title>Identification of biosynthetic pathway for the production of the potent trypsin inhibitor radiosumin.</title>
        <authorList>
            <person name="Fewer D.P."/>
            <person name="Delbaje E."/>
            <person name="Ouyang X."/>
            <person name="Agostino P.D."/>
            <person name="Wahlsten M."/>
            <person name="Jokela J."/>
            <person name="Permi P."/>
            <person name="Haapaniemi E."/>
            <person name="Koistinen H."/>
        </authorList>
    </citation>
    <scope>NUCLEOTIDE SEQUENCE [LARGE SCALE GENOMIC DNA]</scope>
    <source>
        <strain evidence="3 4">NIES-515</strain>
    </source>
</reference>
<dbReference type="PANTHER" id="PTHR36172:SF1">
    <property type="entry name" value="RESOLVASE-RELATED"/>
    <property type="match status" value="1"/>
</dbReference>
<sequence length="354" mass="40355">MWRKWLAASRYCYNAGIATLREAFNAGSKLLSGYDLRKSVMSNIPEWVSSTPYNLRGAAVLDAHVAFSRTKDKFCPTFRSCSNPVLSFKLQAQNWKKSITYPTHKTESGLKLSDLKANESEKIPEVIPSDFNIVLDRGRWFITYTIEEQRLENNKQQAIALDPGVRTFLTGFDGNNVIEIGNGSISRIVNLCKRLDKLQSETTKAKGKINKRKRFNLRKVAQQVRIKIKNLVDECHKKAACFLTSNYSQIIIPTFESSEMVYKAKRKINSKTARSMLTWAHYRFKQKLKHQAVKRNSQVIEVTEEYTSKTCSRCGHIHRKLGGSKSFKCPECGHKIDRDANGSINIFLKTISGN</sequence>
<evidence type="ECO:0000313" key="3">
    <source>
        <dbReference type="EMBL" id="MCV3215559.1"/>
    </source>
</evidence>
<dbReference type="Pfam" id="PF07282">
    <property type="entry name" value="Cas12f1-like_TNB"/>
    <property type="match status" value="1"/>
</dbReference>
<dbReference type="EMBL" id="JAOWRF010000273">
    <property type="protein sequence ID" value="MCV3215559.1"/>
    <property type="molecule type" value="Genomic_DNA"/>
</dbReference>
<keyword evidence="4" id="KW-1185">Reference proteome</keyword>
<dbReference type="NCBIfam" id="NF040570">
    <property type="entry name" value="guided_TnpB"/>
    <property type="match status" value="1"/>
</dbReference>
<dbReference type="PANTHER" id="PTHR36172">
    <property type="match status" value="1"/>
</dbReference>
<accession>A0ABT3B3V5</accession>